<gene>
    <name evidence="1" type="ORF">LSAT_V11C500252250</name>
</gene>
<dbReference type="EMBL" id="NBSK02000005">
    <property type="protein sequence ID" value="KAJ0207659.1"/>
    <property type="molecule type" value="Genomic_DNA"/>
</dbReference>
<keyword evidence="2" id="KW-1185">Reference proteome</keyword>
<reference evidence="1 2" key="1">
    <citation type="journal article" date="2017" name="Nat. Commun.">
        <title>Genome assembly with in vitro proximity ligation data and whole-genome triplication in lettuce.</title>
        <authorList>
            <person name="Reyes-Chin-Wo S."/>
            <person name="Wang Z."/>
            <person name="Yang X."/>
            <person name="Kozik A."/>
            <person name="Arikit S."/>
            <person name="Song C."/>
            <person name="Xia L."/>
            <person name="Froenicke L."/>
            <person name="Lavelle D.O."/>
            <person name="Truco M.J."/>
            <person name="Xia R."/>
            <person name="Zhu S."/>
            <person name="Xu C."/>
            <person name="Xu H."/>
            <person name="Xu X."/>
            <person name="Cox K."/>
            <person name="Korf I."/>
            <person name="Meyers B.C."/>
            <person name="Michelmore R.W."/>
        </authorList>
    </citation>
    <scope>NUCLEOTIDE SEQUENCE [LARGE SCALE GENOMIC DNA]</scope>
    <source>
        <strain evidence="2">cv. Salinas</strain>
        <tissue evidence="1">Seedlings</tissue>
    </source>
</reference>
<sequence>MGRCTMSQTRGEPINSSPAFENISADLTNLLENANKKVKKIITEHEQIKMYSMAANNADQVVFDEVAEINASKESWNIRVKVVILWKPTYINNPNMVASLDMILIDQKVI</sequence>
<evidence type="ECO:0000313" key="2">
    <source>
        <dbReference type="Proteomes" id="UP000235145"/>
    </source>
</evidence>
<protein>
    <submittedName>
        <fullName evidence="1">Uncharacterized protein</fullName>
    </submittedName>
</protein>
<dbReference type="AlphaFoldDB" id="A0A9R1VLT5"/>
<dbReference type="Proteomes" id="UP000235145">
    <property type="component" value="Unassembled WGS sequence"/>
</dbReference>
<evidence type="ECO:0000313" key="1">
    <source>
        <dbReference type="EMBL" id="KAJ0207659.1"/>
    </source>
</evidence>
<accession>A0A9R1VLT5</accession>
<comment type="caution">
    <text evidence="1">The sequence shown here is derived from an EMBL/GenBank/DDBJ whole genome shotgun (WGS) entry which is preliminary data.</text>
</comment>
<organism evidence="1 2">
    <name type="scientific">Lactuca sativa</name>
    <name type="common">Garden lettuce</name>
    <dbReference type="NCBI Taxonomy" id="4236"/>
    <lineage>
        <taxon>Eukaryota</taxon>
        <taxon>Viridiplantae</taxon>
        <taxon>Streptophyta</taxon>
        <taxon>Embryophyta</taxon>
        <taxon>Tracheophyta</taxon>
        <taxon>Spermatophyta</taxon>
        <taxon>Magnoliopsida</taxon>
        <taxon>eudicotyledons</taxon>
        <taxon>Gunneridae</taxon>
        <taxon>Pentapetalae</taxon>
        <taxon>asterids</taxon>
        <taxon>campanulids</taxon>
        <taxon>Asterales</taxon>
        <taxon>Asteraceae</taxon>
        <taxon>Cichorioideae</taxon>
        <taxon>Cichorieae</taxon>
        <taxon>Lactucinae</taxon>
        <taxon>Lactuca</taxon>
    </lineage>
</organism>
<proteinExistence type="predicted"/>
<name>A0A9R1VLT5_LACSA</name>